<reference evidence="1" key="1">
    <citation type="submission" date="2020-10" db="EMBL/GenBank/DDBJ databases">
        <authorList>
            <person name="Gilroy R."/>
        </authorList>
    </citation>
    <scope>NUCLEOTIDE SEQUENCE</scope>
    <source>
        <strain evidence="1">CHK158-818</strain>
    </source>
</reference>
<evidence type="ECO:0000313" key="2">
    <source>
        <dbReference type="Proteomes" id="UP000824112"/>
    </source>
</evidence>
<gene>
    <name evidence="1" type="ORF">IAB03_08540</name>
</gene>
<reference evidence="1" key="2">
    <citation type="journal article" date="2021" name="PeerJ">
        <title>Extensive microbial diversity within the chicken gut microbiome revealed by metagenomics and culture.</title>
        <authorList>
            <person name="Gilroy R."/>
            <person name="Ravi A."/>
            <person name="Getino M."/>
            <person name="Pursley I."/>
            <person name="Horton D.L."/>
            <person name="Alikhan N.F."/>
            <person name="Baker D."/>
            <person name="Gharbi K."/>
            <person name="Hall N."/>
            <person name="Watson M."/>
            <person name="Adriaenssens E.M."/>
            <person name="Foster-Nyarko E."/>
            <person name="Jarju S."/>
            <person name="Secka A."/>
            <person name="Antonio M."/>
            <person name="Oren A."/>
            <person name="Chaudhuri R.R."/>
            <person name="La Ragione R."/>
            <person name="Hildebrand F."/>
            <person name="Pallen M.J."/>
        </authorList>
    </citation>
    <scope>NUCLEOTIDE SEQUENCE</scope>
    <source>
        <strain evidence="1">CHK158-818</strain>
    </source>
</reference>
<protein>
    <submittedName>
        <fullName evidence="1">Uncharacterized protein</fullName>
    </submittedName>
</protein>
<dbReference type="Proteomes" id="UP000824112">
    <property type="component" value="Unassembled WGS sequence"/>
</dbReference>
<comment type="caution">
    <text evidence="1">The sequence shown here is derived from an EMBL/GenBank/DDBJ whole genome shotgun (WGS) entry which is preliminary data.</text>
</comment>
<accession>A0A9D1SCX9</accession>
<sequence length="208" mass="23476">MKISTEELKNLVKTNMEELSPQWESEVLQTDAIGIERYIEVKLPEAIRQVLLSVSPSMAEAVPFDAALLPQKNQDGSGVVSLPEDWMKMVSFKMKGWNRPVTEFLAEEDPLAVRQQNLFLRGGSLKPVCVIGHTPEGVLSLFYYSLPAYVRVHEIEQALYLPCPKEVDGGYDFPRRLMPEVCYVCAALVYDILGRPDMAAVMRERVTL</sequence>
<dbReference type="EMBL" id="DVNA01000193">
    <property type="protein sequence ID" value="HIU55834.1"/>
    <property type="molecule type" value="Genomic_DNA"/>
</dbReference>
<dbReference type="AlphaFoldDB" id="A0A9D1SCX9"/>
<proteinExistence type="predicted"/>
<organism evidence="1 2">
    <name type="scientific">Candidatus Gallibacteroides avistercoris</name>
    <dbReference type="NCBI Taxonomy" id="2840833"/>
    <lineage>
        <taxon>Bacteria</taxon>
        <taxon>Pseudomonadati</taxon>
        <taxon>Bacteroidota</taxon>
        <taxon>Bacteroidia</taxon>
        <taxon>Bacteroidales</taxon>
        <taxon>Bacteroidaceae</taxon>
        <taxon>Bacteroidaceae incertae sedis</taxon>
        <taxon>Candidatus Gallibacteroides</taxon>
    </lineage>
</organism>
<evidence type="ECO:0000313" key="1">
    <source>
        <dbReference type="EMBL" id="HIU55834.1"/>
    </source>
</evidence>
<name>A0A9D1SCX9_9BACT</name>